<dbReference type="PANTHER" id="PTHR46033">
    <property type="entry name" value="PROTEIN MAIN-LIKE 2"/>
    <property type="match status" value="1"/>
</dbReference>
<dbReference type="EMBL" id="OIVN01000997">
    <property type="protein sequence ID" value="SPC88431.1"/>
    <property type="molecule type" value="Genomic_DNA"/>
</dbReference>
<feature type="region of interest" description="Disordered" evidence="1">
    <location>
        <begin position="596"/>
        <end position="652"/>
    </location>
</feature>
<gene>
    <name evidence="3" type="ORF">FSB_LOCUS16313</name>
</gene>
<feature type="compositionally biased region" description="Basic residues" evidence="1">
    <location>
        <begin position="1"/>
        <end position="11"/>
    </location>
</feature>
<dbReference type="Pfam" id="PF10536">
    <property type="entry name" value="PMD"/>
    <property type="match status" value="1"/>
</dbReference>
<protein>
    <recommendedName>
        <fullName evidence="2">Aminotransferase-like plant mobile domain-containing protein</fullName>
    </recommendedName>
</protein>
<dbReference type="InterPro" id="IPR044824">
    <property type="entry name" value="MAIN-like"/>
</dbReference>
<feature type="region of interest" description="Disordered" evidence="1">
    <location>
        <begin position="907"/>
        <end position="977"/>
    </location>
</feature>
<feature type="domain" description="Aminotransferase-like plant mobile" evidence="2">
    <location>
        <begin position="158"/>
        <end position="282"/>
    </location>
</feature>
<name>A0A2N9FNE1_FAGSY</name>
<accession>A0A2N9FNE1</accession>
<feature type="compositionally biased region" description="Basic residues" evidence="1">
    <location>
        <begin position="689"/>
        <end position="698"/>
    </location>
</feature>
<feature type="compositionally biased region" description="Polar residues" evidence="1">
    <location>
        <begin position="948"/>
        <end position="965"/>
    </location>
</feature>
<feature type="compositionally biased region" description="Acidic residues" evidence="1">
    <location>
        <begin position="771"/>
        <end position="801"/>
    </location>
</feature>
<proteinExistence type="predicted"/>
<feature type="compositionally biased region" description="Polar residues" evidence="1">
    <location>
        <begin position="907"/>
        <end position="922"/>
    </location>
</feature>
<feature type="compositionally biased region" description="Gly residues" evidence="1">
    <location>
        <begin position="12"/>
        <end position="24"/>
    </location>
</feature>
<feature type="compositionally biased region" description="Polar residues" evidence="1">
    <location>
        <begin position="1121"/>
        <end position="1134"/>
    </location>
</feature>
<feature type="region of interest" description="Disordered" evidence="1">
    <location>
        <begin position="728"/>
        <end position="810"/>
    </location>
</feature>
<feature type="compositionally biased region" description="Low complexity" evidence="1">
    <location>
        <begin position="861"/>
        <end position="877"/>
    </location>
</feature>
<organism evidence="3">
    <name type="scientific">Fagus sylvatica</name>
    <name type="common">Beechnut</name>
    <dbReference type="NCBI Taxonomy" id="28930"/>
    <lineage>
        <taxon>Eukaryota</taxon>
        <taxon>Viridiplantae</taxon>
        <taxon>Streptophyta</taxon>
        <taxon>Embryophyta</taxon>
        <taxon>Tracheophyta</taxon>
        <taxon>Spermatophyta</taxon>
        <taxon>Magnoliopsida</taxon>
        <taxon>eudicotyledons</taxon>
        <taxon>Gunneridae</taxon>
        <taxon>Pentapetalae</taxon>
        <taxon>rosids</taxon>
        <taxon>fabids</taxon>
        <taxon>Fagales</taxon>
        <taxon>Fagaceae</taxon>
        <taxon>Fagus</taxon>
    </lineage>
</organism>
<dbReference type="InterPro" id="IPR019557">
    <property type="entry name" value="AminoTfrase-like_pln_mobile"/>
</dbReference>
<dbReference type="GO" id="GO:0010073">
    <property type="term" value="P:meristem maintenance"/>
    <property type="evidence" value="ECO:0007669"/>
    <property type="project" value="InterPro"/>
</dbReference>
<dbReference type="PANTHER" id="PTHR46033:SF80">
    <property type="entry name" value="PROTEIN MAIN-LIKE 2-LIKE"/>
    <property type="match status" value="1"/>
</dbReference>
<feature type="compositionally biased region" description="Basic and acidic residues" evidence="1">
    <location>
        <begin position="729"/>
        <end position="739"/>
    </location>
</feature>
<evidence type="ECO:0000313" key="3">
    <source>
        <dbReference type="EMBL" id="SPC88431.1"/>
    </source>
</evidence>
<feature type="compositionally biased region" description="Basic and acidic residues" evidence="1">
    <location>
        <begin position="627"/>
        <end position="639"/>
    </location>
</feature>
<feature type="region of interest" description="Disordered" evidence="1">
    <location>
        <begin position="1120"/>
        <end position="1151"/>
    </location>
</feature>
<feature type="region of interest" description="Disordered" evidence="1">
    <location>
        <begin position="671"/>
        <end position="703"/>
    </location>
</feature>
<evidence type="ECO:0000259" key="2">
    <source>
        <dbReference type="Pfam" id="PF10536"/>
    </source>
</evidence>
<reference evidence="3" key="1">
    <citation type="submission" date="2018-02" db="EMBL/GenBank/DDBJ databases">
        <authorList>
            <person name="Cohen D.B."/>
            <person name="Kent A.D."/>
        </authorList>
    </citation>
    <scope>NUCLEOTIDE SEQUENCE</scope>
</reference>
<sequence length="1351" mass="146398">MASSSKKKAKGRGGSSSGKGGPSIAGGARTPRDPGDNGSSSDSVLGSPESHGDILGRPTVDPWYRSGERFPSVPASLQPPPPDWEWLVMREDSAADMAWTPNFREIRDLQIQRNEMLAVPLVFDFQCSRAIEWADWIDLELADRGFCDRLEQAGVLRSILISRCSNMYRDTEALRQLVRRWCPSTHTFFFAHGELTVTLEDVENHWLLPILGDQDPADLTLSPEESEIEAALADYIGRRNVALGTQAARFKPWMEHFNRETKPSIRRAAFVAYWLSKCVFGVRFPLAPLLLGQIYTQLDLLHAEELAGGSCHIVTTAFNSSIVHTFLWEHALEYIRKSRKPYEARNKFASMPEGVVTNVGDFQGDVPAVYRWVGSKFYDHSLIPSLDSESKVCWRPYGVSHRGFMYESVMSGFSNIKAQDYSLIAGDTASLAYLSATNAGWLPVLTSDGLRFTVYSAHRVRRQFGFDQEVPAVMGVAAGEIPIINPFLRTMAFAYWSGVAPRVIIPSGDRVGIYTTAMSNYWGGLMAALVEFRESGRRDISHLLESYTSPLPHPRLFTATNTMTTYANRQSLGYAVWHHEESQWVLHGGPHPPLWLRDHPHVAAPDKVPSSRGRRTASASTPTVKRKQPDRSKKGEAASKESPVQASKRIKTTAGRVSKEVLVLKTAAQDPLPAGETAAQRVSAPVSKKPVRKTRAGKKTFVPPAFPSGPASIAARVAARKSGRGIVYSEKRSKQRADTAARVPVEISDDLSSSSSSSDEDDPSGAAAEETVNEDIEAATAEETESENAEAAAAEETESEGTEAAAAEAVSGAGDFTADISSADIGSLDTDAIINASSEEKDVEAGASTEDDEVSMGELRATGATSDSDSTASASKTKSAERVVEEHVTVGVVTGAERVVETTPIAVTSSGGTVQGDISESGSHVDPSLLDSSPSTRQYVRRARRGSLVSTDSERTASVTARVSTPPSPLRESGGTAPTPIIITAAVSAATTVQKGETAPAVTEEVPGHEEVPAHIPEVPEGNILAGSILIDENLVTNGDFNSDMAHVEPAEVAASEEPVQADVAPGSGIPVMEEELAQDPVDDIDMGDTHDSYDEVLAETEDNMAGDQAADMEVTAPVAAQTSPTRTAGSGNETVAEEEGRPQTAAVESAVRGQPGLLSVARPATPRTSVLADMEAFFREFDRTSFSSRHAEHFWAFDDRKADFEIFRVPQGGIRFLRALWEKYGRCSLYFSRGVHVGSSLLTLLCCVLAHMEYTRLEDITEVHILEWKAVVQEAIEGGFRFGFILDYLRRLAHGMFSRRVLAELREAEARVAALRNALNVIAPNPWDLASARRASAESEDVSALRDLLA</sequence>
<evidence type="ECO:0000256" key="1">
    <source>
        <dbReference type="SAM" id="MobiDB-lite"/>
    </source>
</evidence>
<feature type="region of interest" description="Disordered" evidence="1">
    <location>
        <begin position="831"/>
        <end position="883"/>
    </location>
</feature>
<feature type="region of interest" description="Disordered" evidence="1">
    <location>
        <begin position="1"/>
        <end position="58"/>
    </location>
</feature>